<dbReference type="SUPFAM" id="SSF55486">
    <property type="entry name" value="Metalloproteases ('zincins'), catalytic domain"/>
    <property type="match status" value="1"/>
</dbReference>
<keyword evidence="9 14" id="KW-0862">Zinc</keyword>
<keyword evidence="4 6" id="KW-0325">Glycoprotein</keyword>
<comment type="caution">
    <text evidence="13">Lacks conserved residue(s) required for the propagation of feature annotation.</text>
</comment>
<keyword evidence="16" id="KW-1185">Reference proteome</keyword>
<dbReference type="PRINTS" id="PR00791">
    <property type="entry name" value="PEPDIPTASEA"/>
</dbReference>
<dbReference type="GO" id="GO:0006508">
    <property type="term" value="P:proteolysis"/>
    <property type="evidence" value="ECO:0007669"/>
    <property type="project" value="UniProtKB-KW"/>
</dbReference>
<dbReference type="Gene3D" id="1.10.1370.30">
    <property type="match status" value="1"/>
</dbReference>
<proteinExistence type="inferred from homology"/>
<feature type="glycosylation site" description="N-linked (GlcNAc...) asparagine" evidence="6">
    <location>
        <position position="6"/>
    </location>
</feature>
<keyword evidence="14" id="KW-0645">Protease</keyword>
<dbReference type="Pfam" id="PF01401">
    <property type="entry name" value="Peptidase_M2"/>
    <property type="match status" value="1"/>
</dbReference>
<evidence type="ECO:0000256" key="10">
    <source>
        <dbReference type="PIRSR" id="PIRSR601548-4"/>
    </source>
</evidence>
<feature type="binding site" evidence="12">
    <location>
        <position position="317"/>
    </location>
    <ligand>
        <name>Zn(2+)</name>
        <dbReference type="ChEBI" id="CHEBI:29105"/>
        <label>2</label>
        <note>catalytic</note>
    </ligand>
</feature>
<sequence>FNYHTNLTEENHKKFVEFEIFLNNFLSKSKNKSLEFKIDEKWNESLKRQLYLSTQQVYFTNKNDNMVYSSLTQTMESIYGKAKICRNETNCLQIEPGINDLFRKSRDYDELLWAWENWHDVMGPNVKNKFTKTVKLKNKAAKENGYKDLSEAWIEEYEDKNFEKNYDELYEKIRPLYEQLHAYVRRKLKAFYGYKYPKTHNPKLIPAHILGNIHAQTWENIFDILIPFSNFKPINISKSLQENNYTVESMFKSSENFYTSIGLYRMTPTFWKKSMFVKPNDTQVICHGFSIDFFNGYDFRIKMCTEVNEEYFYTIYHEMGHTEYHMAYKKQPPIFNDAPNPGFHEAIGDTIYLSVQTPKYLKKINLIQNDSMSYEQEINYLMMIALQKIAFLPYGYLIDKWRWNVFRGNINESNYNDKFWEMRETFQGIEAPIKRNESNFDPGAKFHIISHYPYSAYFIATFLQFQFYESLCKLSNHSGPIFKCDFYQSKKAGEHLKDMLSLGTSKHWRYALKLLVNQTETSADSILEYFRPLYNWLIDENSKYPDNAPGF</sequence>
<protein>
    <recommendedName>
        <fullName evidence="14">Angiotensin-converting enzyme</fullName>
        <ecNumber evidence="14">3.4.-.-</ecNumber>
    </recommendedName>
</protein>
<keyword evidence="2" id="KW-0732">Signal</keyword>
<dbReference type="AlphaFoldDB" id="A0A813RGS7"/>
<feature type="glycosylation site" description="N-linked (GlcNAc...) (complex) asparagine" evidence="6">
    <location>
        <position position="43"/>
    </location>
</feature>
<evidence type="ECO:0000256" key="4">
    <source>
        <dbReference type="ARBA" id="ARBA00023180"/>
    </source>
</evidence>
<evidence type="ECO:0000256" key="8">
    <source>
        <dbReference type="PIRSR" id="PIRSR601548-2"/>
    </source>
</evidence>
<feature type="disulfide bond" evidence="10">
    <location>
        <begin position="85"/>
        <end position="91"/>
    </location>
</feature>
<feature type="glycosylation site" description="N-linked (GlcNAc...) asparagine" evidence="11">
    <location>
        <position position="87"/>
    </location>
</feature>
<evidence type="ECO:0000256" key="9">
    <source>
        <dbReference type="PIRSR" id="PIRSR601548-3"/>
    </source>
</evidence>
<feature type="active site" description="Proton acceptor 2" evidence="7">
    <location>
        <position position="318"/>
    </location>
</feature>
<feature type="active site" description="Proton donor 2" evidence="7">
    <location>
        <position position="447"/>
    </location>
</feature>
<organism evidence="15 16">
    <name type="scientific">Brachionus calyciflorus</name>
    <dbReference type="NCBI Taxonomy" id="104777"/>
    <lineage>
        <taxon>Eukaryota</taxon>
        <taxon>Metazoa</taxon>
        <taxon>Spiralia</taxon>
        <taxon>Gnathifera</taxon>
        <taxon>Rotifera</taxon>
        <taxon>Eurotatoria</taxon>
        <taxon>Monogononta</taxon>
        <taxon>Pseudotrocha</taxon>
        <taxon>Ploima</taxon>
        <taxon>Brachionidae</taxon>
        <taxon>Brachionus</taxon>
    </lineage>
</organism>
<keyword evidence="14" id="KW-0121">Carboxypeptidase</keyword>
<keyword evidence="14" id="KW-0378">Hydrolase</keyword>
<keyword evidence="3 10" id="KW-1015">Disulfide bond</keyword>
<dbReference type="GO" id="GO:0004180">
    <property type="term" value="F:carboxypeptidase activity"/>
    <property type="evidence" value="ECO:0007669"/>
    <property type="project" value="UniProtKB-KW"/>
</dbReference>
<dbReference type="PANTHER" id="PTHR10514:SF27">
    <property type="entry name" value="ANGIOTENSIN-CONVERTING ENZYME"/>
    <property type="match status" value="1"/>
</dbReference>
<comment type="cofactor">
    <cofactor evidence="14">
        <name>Zn(2+)</name>
        <dbReference type="ChEBI" id="CHEBI:29105"/>
    </cofactor>
    <text evidence="14">Binds 1 zinc ion per subunit.</text>
</comment>
<dbReference type="CDD" id="cd06461">
    <property type="entry name" value="M2_ACE"/>
    <property type="match status" value="1"/>
</dbReference>
<feature type="binding site" evidence="12">
    <location>
        <position position="321"/>
    </location>
    <ligand>
        <name>Zn(2+)</name>
        <dbReference type="ChEBI" id="CHEBI:29105"/>
        <label>2</label>
        <note>catalytic</note>
    </ligand>
</feature>
<dbReference type="EC" id="3.4.-.-" evidence="14"/>
<dbReference type="GO" id="GO:0008237">
    <property type="term" value="F:metallopeptidase activity"/>
    <property type="evidence" value="ECO:0007669"/>
    <property type="project" value="UniProtKB-KW"/>
</dbReference>
<feature type="disulfide bond" evidence="10 13">
    <location>
        <begin position="286"/>
        <end position="304"/>
    </location>
</feature>
<feature type="binding site" evidence="8">
    <location>
        <position position="157"/>
    </location>
    <ligand>
        <name>chloride</name>
        <dbReference type="ChEBI" id="CHEBI:17996"/>
        <label>1</label>
    </ligand>
</feature>
<name>A0A813RGS7_9BILA</name>
<evidence type="ECO:0000256" key="14">
    <source>
        <dbReference type="RuleBase" id="RU361144"/>
    </source>
</evidence>
<evidence type="ECO:0000256" key="7">
    <source>
        <dbReference type="PIRSR" id="PIRSR601548-11"/>
    </source>
</evidence>
<dbReference type="EMBL" id="CAJNOC010000604">
    <property type="protein sequence ID" value="CAF0781835.1"/>
    <property type="molecule type" value="Genomic_DNA"/>
</dbReference>
<accession>A0A813RGS7</accession>
<feature type="binding site" evidence="9">
    <location>
        <position position="321"/>
    </location>
    <ligand>
        <name>Zn(2+)</name>
        <dbReference type="ChEBI" id="CHEBI:29105"/>
        <label>1</label>
        <note>catalytic</note>
    </ligand>
</feature>
<evidence type="ECO:0000256" key="3">
    <source>
        <dbReference type="ARBA" id="ARBA00023157"/>
    </source>
</evidence>
<comment type="caution">
    <text evidence="15">The sequence shown here is derived from an EMBL/GenBank/DDBJ whole genome shotgun (WGS) entry which is preliminary data.</text>
</comment>
<evidence type="ECO:0000313" key="16">
    <source>
        <dbReference type="Proteomes" id="UP000663879"/>
    </source>
</evidence>
<evidence type="ECO:0000256" key="1">
    <source>
        <dbReference type="ARBA" id="ARBA00008139"/>
    </source>
</evidence>
<feature type="disulfide bond" evidence="10">
    <location>
        <begin position="472"/>
        <end position="484"/>
    </location>
</feature>
<evidence type="ECO:0000256" key="11">
    <source>
        <dbReference type="PIRSR" id="PIRSR601548-5"/>
    </source>
</evidence>
<evidence type="ECO:0000256" key="12">
    <source>
        <dbReference type="PIRSR" id="PIRSR601548-8"/>
    </source>
</evidence>
<feature type="active site" description="Proton donor 1" evidence="5">
    <location>
        <position position="447"/>
    </location>
</feature>
<evidence type="ECO:0000313" key="15">
    <source>
        <dbReference type="EMBL" id="CAF0781835.1"/>
    </source>
</evidence>
<dbReference type="PROSITE" id="PS52011">
    <property type="entry name" value="PEPTIDASE_M2"/>
    <property type="match status" value="1"/>
</dbReference>
<dbReference type="GO" id="GO:0005886">
    <property type="term" value="C:plasma membrane"/>
    <property type="evidence" value="ECO:0007669"/>
    <property type="project" value="TreeGrafter"/>
</dbReference>
<feature type="binding site" evidence="9">
    <location>
        <position position="345"/>
    </location>
    <ligand>
        <name>Zn(2+)</name>
        <dbReference type="ChEBI" id="CHEBI:29105"/>
        <label>1</label>
        <note>catalytic</note>
    </ligand>
</feature>
<feature type="non-terminal residue" evidence="15">
    <location>
        <position position="1"/>
    </location>
</feature>
<feature type="active site" description="Proton acceptor 1" evidence="5">
    <location>
        <position position="318"/>
    </location>
</feature>
<evidence type="ECO:0000256" key="13">
    <source>
        <dbReference type="PROSITE-ProRule" id="PRU01355"/>
    </source>
</evidence>
<dbReference type="InterPro" id="IPR001548">
    <property type="entry name" value="Peptidase_M2"/>
</dbReference>
<feature type="binding site" evidence="12">
    <location>
        <position position="345"/>
    </location>
    <ligand>
        <name>Zn(2+)</name>
        <dbReference type="ChEBI" id="CHEBI:29105"/>
        <label>2</label>
        <note>catalytic</note>
    </ligand>
</feature>
<dbReference type="OrthoDB" id="10029630at2759"/>
<keyword evidence="14" id="KW-0482">Metalloprotease</keyword>
<reference evidence="15" key="1">
    <citation type="submission" date="2021-02" db="EMBL/GenBank/DDBJ databases">
        <authorList>
            <person name="Nowell W R."/>
        </authorList>
    </citation>
    <scope>NUCLEOTIDE SEQUENCE</scope>
    <source>
        <strain evidence="15">Ploen Becks lab</strain>
    </source>
</reference>
<dbReference type="GO" id="GO:0046872">
    <property type="term" value="F:metal ion binding"/>
    <property type="evidence" value="ECO:0007669"/>
    <property type="project" value="UniProtKB-KW"/>
</dbReference>
<evidence type="ECO:0000256" key="2">
    <source>
        <dbReference type="ARBA" id="ARBA00022729"/>
    </source>
</evidence>
<dbReference type="PANTHER" id="PTHR10514">
    <property type="entry name" value="ANGIOTENSIN-CONVERTING ENZYME"/>
    <property type="match status" value="1"/>
</dbReference>
<dbReference type="GO" id="GO:0008241">
    <property type="term" value="F:peptidyl-dipeptidase activity"/>
    <property type="evidence" value="ECO:0007669"/>
    <property type="project" value="InterPro"/>
</dbReference>
<dbReference type="Proteomes" id="UP000663879">
    <property type="component" value="Unassembled WGS sequence"/>
</dbReference>
<evidence type="ECO:0000256" key="6">
    <source>
        <dbReference type="PIRSR" id="PIRSR601548-10"/>
    </source>
</evidence>
<evidence type="ECO:0000256" key="5">
    <source>
        <dbReference type="PIRSR" id="PIRSR601548-1"/>
    </source>
</evidence>
<comment type="similarity">
    <text evidence="1 13 14">Belongs to the peptidase M2 family.</text>
</comment>
<feature type="binding site" evidence="9">
    <location>
        <position position="317"/>
    </location>
    <ligand>
        <name>Zn(2+)</name>
        <dbReference type="ChEBI" id="CHEBI:29105"/>
        <label>1</label>
        <note>catalytic</note>
    </ligand>
</feature>
<feature type="glycosylation site" description="N-linked (GlcNAc...) (complex) asparagine" evidence="6">
    <location>
        <position position="24"/>
    </location>
</feature>
<gene>
    <name evidence="15" type="ORF">OXX778_LOCUS5507</name>
</gene>
<keyword evidence="9 14" id="KW-0479">Metal-binding</keyword>